<sequence>MKILASVKTRCGVTLVEVIFAIGVVMIGLLGLVSVLPVAGQRAQSSIDLNIGSELTSAVGKEVLARDWISNDNLIPLGSVGVVNSTPKFIRPFCIDPMMGAAEPSDDASNSHADSYNADVFPFYEPNHDPLLDPSQETSVSTTGYAGQPRMLRVGLSDVAALIATGQFETARTLVERPDDLNVLRPKDRSISSSLLGLQASNATSAVPFGRGAPTGQYSWIITVDPFEDTLHASMSVVVLRNRELFDTFPLNDQEPPNGNALSERLCMVAESSGFSGGAGGTVTLLSAGNTPPNIQSNDWIMLSRTVDPNATVPILTANHRWYRVISVDSEPEIIEPSSNTAVDGIFVSDTGASASDKNYRPDTTVWKRTVMLDGPDWSFSSVAFPAPTNPLDSTENSVTYATLMEGVVAVKEQSISLANFE</sequence>
<keyword evidence="1" id="KW-0472">Membrane</keyword>
<reference evidence="2 3" key="1">
    <citation type="submission" date="2020-08" db="EMBL/GenBank/DDBJ databases">
        <title>Genomic Encyclopedia of Type Strains, Phase III (KMG-III): the genomes of soil and plant-associated and newly described type strains.</title>
        <authorList>
            <person name="Whitman W."/>
        </authorList>
    </citation>
    <scope>NUCLEOTIDE SEQUENCE [LARGE SCALE GENOMIC DNA]</scope>
    <source>
        <strain evidence="2 3">CECT 8075</strain>
    </source>
</reference>
<evidence type="ECO:0000313" key="2">
    <source>
        <dbReference type="EMBL" id="MBB3204579.1"/>
    </source>
</evidence>
<proteinExistence type="predicted"/>
<dbReference type="RefSeq" id="WP_184300771.1">
    <property type="nucleotide sequence ID" value="NZ_JACHXU010000001.1"/>
</dbReference>
<accession>A0A7W5H3Q5</accession>
<dbReference type="EMBL" id="JACHXU010000001">
    <property type="protein sequence ID" value="MBB3204579.1"/>
    <property type="molecule type" value="Genomic_DNA"/>
</dbReference>
<keyword evidence="3" id="KW-1185">Reference proteome</keyword>
<dbReference type="Proteomes" id="UP000536179">
    <property type="component" value="Unassembled WGS sequence"/>
</dbReference>
<comment type="caution">
    <text evidence="2">The sequence shown here is derived from an EMBL/GenBank/DDBJ whole genome shotgun (WGS) entry which is preliminary data.</text>
</comment>
<keyword evidence="1" id="KW-1133">Transmembrane helix</keyword>
<keyword evidence="1" id="KW-0812">Transmembrane</keyword>
<name>A0A7W5H3Q5_9BACT</name>
<organism evidence="2 3">
    <name type="scientific">Aporhodopirellula rubra</name>
    <dbReference type="NCBI Taxonomy" id="980271"/>
    <lineage>
        <taxon>Bacteria</taxon>
        <taxon>Pseudomonadati</taxon>
        <taxon>Planctomycetota</taxon>
        <taxon>Planctomycetia</taxon>
        <taxon>Pirellulales</taxon>
        <taxon>Pirellulaceae</taxon>
        <taxon>Aporhodopirellula</taxon>
    </lineage>
</organism>
<protein>
    <submittedName>
        <fullName evidence="2">Uncharacterized protein</fullName>
    </submittedName>
</protein>
<gene>
    <name evidence="2" type="ORF">FHS27_000343</name>
</gene>
<evidence type="ECO:0000313" key="3">
    <source>
        <dbReference type="Proteomes" id="UP000536179"/>
    </source>
</evidence>
<feature type="transmembrane region" description="Helical" evidence="1">
    <location>
        <begin position="12"/>
        <end position="36"/>
    </location>
</feature>
<evidence type="ECO:0000256" key="1">
    <source>
        <dbReference type="SAM" id="Phobius"/>
    </source>
</evidence>
<dbReference type="AlphaFoldDB" id="A0A7W5H3Q5"/>